<dbReference type="InterPro" id="IPR036117">
    <property type="entry name" value="DhaL_dom_sf"/>
</dbReference>
<dbReference type="GO" id="GO:0005829">
    <property type="term" value="C:cytosol"/>
    <property type="evidence" value="ECO:0007669"/>
    <property type="project" value="TreeGrafter"/>
</dbReference>
<dbReference type="InterPro" id="IPR004007">
    <property type="entry name" value="DhaL_dom"/>
</dbReference>
<dbReference type="PROSITE" id="PS51480">
    <property type="entry name" value="DHAL"/>
    <property type="match status" value="1"/>
</dbReference>
<dbReference type="Gene3D" id="1.25.40.340">
    <property type="match status" value="1"/>
</dbReference>
<dbReference type="InterPro" id="IPR012737">
    <property type="entry name" value="DhaK_L_YcgS"/>
</dbReference>
<dbReference type="FunFam" id="1.25.40.340:FF:000002">
    <property type="entry name" value="Dihydroxyacetone kinase, L subunit"/>
    <property type="match status" value="1"/>
</dbReference>
<dbReference type="AlphaFoldDB" id="A0A4R0XSS6"/>
<evidence type="ECO:0000313" key="4">
    <source>
        <dbReference type="EMBL" id="TCG10777.1"/>
    </source>
</evidence>
<feature type="domain" description="DhaL" evidence="3">
    <location>
        <begin position="3"/>
        <end position="194"/>
    </location>
</feature>
<dbReference type="OrthoDB" id="9800291at2"/>
<gene>
    <name evidence="4" type="primary">dhaL</name>
    <name evidence="4" type="ORF">C4B25_03070</name>
</gene>
<dbReference type="Pfam" id="PF02734">
    <property type="entry name" value="Dak2"/>
    <property type="match status" value="1"/>
</dbReference>
<evidence type="ECO:0000259" key="3">
    <source>
        <dbReference type="PROSITE" id="PS51480"/>
    </source>
</evidence>
<dbReference type="EMBL" id="PSZP01000022">
    <property type="protein sequence ID" value="TCG10777.1"/>
    <property type="molecule type" value="Genomic_DNA"/>
</dbReference>
<proteinExistence type="predicted"/>
<organism evidence="4 5">
    <name type="scientific">Mycoplasma todarodis</name>
    <dbReference type="NCBI Taxonomy" id="1937191"/>
    <lineage>
        <taxon>Bacteria</taxon>
        <taxon>Bacillati</taxon>
        <taxon>Mycoplasmatota</taxon>
        <taxon>Mollicutes</taxon>
        <taxon>Mycoplasmataceae</taxon>
        <taxon>Mycoplasma</taxon>
    </lineage>
</organism>
<keyword evidence="2 4" id="KW-0418">Kinase</keyword>
<evidence type="ECO:0000256" key="2">
    <source>
        <dbReference type="ARBA" id="ARBA00022777"/>
    </source>
</evidence>
<evidence type="ECO:0000256" key="1">
    <source>
        <dbReference type="ARBA" id="ARBA00022679"/>
    </source>
</evidence>
<dbReference type="NCBIfam" id="TIGR02365">
    <property type="entry name" value="dha_L_ycgS"/>
    <property type="match status" value="1"/>
</dbReference>
<dbReference type="PANTHER" id="PTHR28629">
    <property type="entry name" value="TRIOKINASE/FMN CYCLASE"/>
    <property type="match status" value="1"/>
</dbReference>
<dbReference type="Proteomes" id="UP000291072">
    <property type="component" value="Unassembled WGS sequence"/>
</dbReference>
<protein>
    <submittedName>
        <fullName evidence="4">Dihydroxyacetone kinase subunit L</fullName>
    </submittedName>
</protein>
<comment type="caution">
    <text evidence="4">The sequence shown here is derived from an EMBL/GenBank/DDBJ whole genome shotgun (WGS) entry which is preliminary data.</text>
</comment>
<dbReference type="GO" id="GO:0019563">
    <property type="term" value="P:glycerol catabolic process"/>
    <property type="evidence" value="ECO:0007669"/>
    <property type="project" value="TreeGrafter"/>
</dbReference>
<dbReference type="InterPro" id="IPR050861">
    <property type="entry name" value="Dihydroxyacetone_Kinase"/>
</dbReference>
<name>A0A4R0XSS6_9MOLU</name>
<evidence type="ECO:0000313" key="5">
    <source>
        <dbReference type="Proteomes" id="UP000291072"/>
    </source>
</evidence>
<sequence length="196" mass="21879">MAKKALEIFTEINKELLEKEKFLTDLDNKIGDGDHGFNMKRGFGFVMEALEQKPDIELKEALALTGKILMSKVGGASGPLYGMSFIKGSKNLETSDLNYKNLAKFVKGASDAVELLGKSHIGDATLYDVWRNLSNDMEKSIPKEELIENIIKYRDATKEMMALRGRASFLKERSIGTIDPGCASSEIILRHFLEEL</sequence>
<dbReference type="SUPFAM" id="SSF101473">
    <property type="entry name" value="DhaL-like"/>
    <property type="match status" value="1"/>
</dbReference>
<dbReference type="PANTHER" id="PTHR28629:SF4">
    <property type="entry name" value="TRIOKINASE_FMN CYCLASE"/>
    <property type="match status" value="1"/>
</dbReference>
<accession>A0A4R0XSS6</accession>
<dbReference type="RefSeq" id="WP_131613583.1">
    <property type="nucleotide sequence ID" value="NZ_PSZP01000022.1"/>
</dbReference>
<reference evidence="4 5" key="1">
    <citation type="submission" date="2018-02" db="EMBL/GenBank/DDBJ databases">
        <title>Mycoplasma marinum and Mycoplasma todarodis sp. nov., moderately halophilic and psychrotolerant mycoplasmas isolated from cephalopods.</title>
        <authorList>
            <person name="Viver T."/>
        </authorList>
    </citation>
    <scope>NUCLEOTIDE SEQUENCE [LARGE SCALE GENOMIC DNA]</scope>
    <source>
        <strain evidence="4 5">5H</strain>
    </source>
</reference>
<dbReference type="GO" id="GO:0004371">
    <property type="term" value="F:glycerone kinase activity"/>
    <property type="evidence" value="ECO:0007669"/>
    <property type="project" value="InterPro"/>
</dbReference>
<keyword evidence="5" id="KW-1185">Reference proteome</keyword>
<dbReference type="SMART" id="SM01120">
    <property type="entry name" value="Dak2"/>
    <property type="match status" value="1"/>
</dbReference>
<keyword evidence="1" id="KW-0808">Transferase</keyword>